<dbReference type="Proteomes" id="UP000075230">
    <property type="component" value="Unassembled WGS sequence"/>
</dbReference>
<sequence>MEEMVSFCFSNSEGSWEVYTPVTHIPHAKDGQTVNTALMANLNDLKIDSDYINIVAGCCTWYSFFAKYEAAKNEARKDGDLVDGNESPS</sequence>
<organism evidence="1 2">
    <name type="scientific">Aspergillus kawachii</name>
    <name type="common">White koji mold</name>
    <name type="synonym">Aspergillus awamori var. kawachi</name>
    <dbReference type="NCBI Taxonomy" id="1069201"/>
    <lineage>
        <taxon>Eukaryota</taxon>
        <taxon>Fungi</taxon>
        <taxon>Dikarya</taxon>
        <taxon>Ascomycota</taxon>
        <taxon>Pezizomycotina</taxon>
        <taxon>Eurotiomycetes</taxon>
        <taxon>Eurotiomycetidae</taxon>
        <taxon>Eurotiales</taxon>
        <taxon>Aspergillaceae</taxon>
        <taxon>Aspergillus</taxon>
        <taxon>Aspergillus subgen. Circumdati</taxon>
    </lineage>
</organism>
<accession>A0A146FHY0</accession>
<dbReference type="EMBL" id="BCWF01000019">
    <property type="protein sequence ID" value="GAT25102.1"/>
    <property type="molecule type" value="Genomic_DNA"/>
</dbReference>
<gene>
    <name evidence="1" type="ORF">RIB2604_01900530</name>
</gene>
<reference evidence="2" key="2">
    <citation type="submission" date="2016-02" db="EMBL/GenBank/DDBJ databases">
        <title>Genome sequencing of Aspergillus luchuensis NBRC 4314.</title>
        <authorList>
            <person name="Yamada O."/>
        </authorList>
    </citation>
    <scope>NUCLEOTIDE SEQUENCE [LARGE SCALE GENOMIC DNA]</scope>
    <source>
        <strain evidence="2">RIB 2604</strain>
    </source>
</reference>
<reference evidence="1 2" key="1">
    <citation type="journal article" date="2016" name="DNA Res.">
        <title>Genome sequence of Aspergillus luchuensis NBRC 4314.</title>
        <authorList>
            <person name="Yamada O."/>
            <person name="Machida M."/>
            <person name="Hosoyama A."/>
            <person name="Goto M."/>
            <person name="Takahashi T."/>
            <person name="Futagami T."/>
            <person name="Yamagata Y."/>
            <person name="Takeuchi M."/>
            <person name="Kobayashi T."/>
            <person name="Koike H."/>
            <person name="Abe K."/>
            <person name="Asai K."/>
            <person name="Arita M."/>
            <person name="Fujita N."/>
            <person name="Fukuda K."/>
            <person name="Higa K."/>
            <person name="Horikawa H."/>
            <person name="Ishikawa T."/>
            <person name="Jinno K."/>
            <person name="Kato Y."/>
            <person name="Kirimura K."/>
            <person name="Mizutani O."/>
            <person name="Nakasone K."/>
            <person name="Sano M."/>
            <person name="Shiraishi Y."/>
            <person name="Tsukahara M."/>
            <person name="Gomi K."/>
        </authorList>
    </citation>
    <scope>NUCLEOTIDE SEQUENCE [LARGE SCALE GENOMIC DNA]</scope>
    <source>
        <strain evidence="1 2">RIB 2604</strain>
    </source>
</reference>
<evidence type="ECO:0000313" key="2">
    <source>
        <dbReference type="Proteomes" id="UP000075230"/>
    </source>
</evidence>
<proteinExistence type="predicted"/>
<evidence type="ECO:0000313" key="1">
    <source>
        <dbReference type="EMBL" id="GAT25102.1"/>
    </source>
</evidence>
<dbReference type="AlphaFoldDB" id="A0A146FHY0"/>
<name>A0A146FHY0_ASPKA</name>
<protein>
    <submittedName>
        <fullName evidence="1">Similar to Pc12g00930</fullName>
    </submittedName>
</protein>
<comment type="caution">
    <text evidence="1">The sequence shown here is derived from an EMBL/GenBank/DDBJ whole genome shotgun (WGS) entry which is preliminary data.</text>
</comment>